<comment type="caution">
    <text evidence="2">The sequence shown here is derived from an EMBL/GenBank/DDBJ whole genome shotgun (WGS) entry which is preliminary data.</text>
</comment>
<evidence type="ECO:0000256" key="1">
    <source>
        <dbReference type="SAM" id="MobiDB-lite"/>
    </source>
</evidence>
<keyword evidence="3" id="KW-1185">Reference proteome</keyword>
<dbReference type="EMBL" id="JANPWB010000015">
    <property type="protein sequence ID" value="KAJ1090714.1"/>
    <property type="molecule type" value="Genomic_DNA"/>
</dbReference>
<reference evidence="2" key="1">
    <citation type="journal article" date="2022" name="bioRxiv">
        <title>Sequencing and chromosome-scale assembly of the giantPleurodeles waltlgenome.</title>
        <authorList>
            <person name="Brown T."/>
            <person name="Elewa A."/>
            <person name="Iarovenko S."/>
            <person name="Subramanian E."/>
            <person name="Araus A.J."/>
            <person name="Petzold A."/>
            <person name="Susuki M."/>
            <person name="Suzuki K.-i.T."/>
            <person name="Hayashi T."/>
            <person name="Toyoda A."/>
            <person name="Oliveira C."/>
            <person name="Osipova E."/>
            <person name="Leigh N.D."/>
            <person name="Simon A."/>
            <person name="Yun M.H."/>
        </authorList>
    </citation>
    <scope>NUCLEOTIDE SEQUENCE</scope>
    <source>
        <strain evidence="2">20211129_DDA</strain>
        <tissue evidence="2">Liver</tissue>
    </source>
</reference>
<protein>
    <submittedName>
        <fullName evidence="2">Uncharacterized protein</fullName>
    </submittedName>
</protein>
<evidence type="ECO:0000313" key="3">
    <source>
        <dbReference type="Proteomes" id="UP001066276"/>
    </source>
</evidence>
<gene>
    <name evidence="2" type="ORF">NDU88_003843</name>
</gene>
<name>A0AAV7LI75_PLEWA</name>
<evidence type="ECO:0000313" key="2">
    <source>
        <dbReference type="EMBL" id="KAJ1090714.1"/>
    </source>
</evidence>
<organism evidence="2 3">
    <name type="scientific">Pleurodeles waltl</name>
    <name type="common">Iberian ribbed newt</name>
    <dbReference type="NCBI Taxonomy" id="8319"/>
    <lineage>
        <taxon>Eukaryota</taxon>
        <taxon>Metazoa</taxon>
        <taxon>Chordata</taxon>
        <taxon>Craniata</taxon>
        <taxon>Vertebrata</taxon>
        <taxon>Euteleostomi</taxon>
        <taxon>Amphibia</taxon>
        <taxon>Batrachia</taxon>
        <taxon>Caudata</taxon>
        <taxon>Salamandroidea</taxon>
        <taxon>Salamandridae</taxon>
        <taxon>Pleurodelinae</taxon>
        <taxon>Pleurodeles</taxon>
    </lineage>
</organism>
<feature type="region of interest" description="Disordered" evidence="1">
    <location>
        <begin position="59"/>
        <end position="81"/>
    </location>
</feature>
<feature type="region of interest" description="Disordered" evidence="1">
    <location>
        <begin position="165"/>
        <end position="195"/>
    </location>
</feature>
<dbReference type="AlphaFoldDB" id="A0AAV7LI75"/>
<sequence>MPMVRGALRTVPPPEHRQAPTFGASPPQPPGEDGTAPVATQQLWYFHCERPTLQRIMKGSTRTRTPTWDHSGFPGQEARSAGVPFPGTEMRGLQGLRIPLDGELHGGSGLSKEMACPPACKRLRGIEWVYSSDCRCKNWLRRNGGGARKDAAYARPDTAAEAELDAGGAMLNRDRSERNRRLPLGDGNEFAPGAV</sequence>
<dbReference type="Proteomes" id="UP001066276">
    <property type="component" value="Chromosome 11"/>
</dbReference>
<feature type="region of interest" description="Disordered" evidence="1">
    <location>
        <begin position="1"/>
        <end position="36"/>
    </location>
</feature>
<accession>A0AAV7LI75</accession>
<proteinExistence type="predicted"/>